<comment type="caution">
    <text evidence="3">The sequence shown here is derived from an EMBL/GenBank/DDBJ whole genome shotgun (WGS) entry which is preliminary data.</text>
</comment>
<name>A0AAV2T5U6_CALDB</name>
<protein>
    <submittedName>
        <fullName evidence="3">Uncharacterized protein</fullName>
    </submittedName>
</protein>
<evidence type="ECO:0000313" key="3">
    <source>
        <dbReference type="EMBL" id="CAL5132822.1"/>
    </source>
</evidence>
<dbReference type="EMBL" id="CAXLJL010000145">
    <property type="protein sequence ID" value="CAL5132822.1"/>
    <property type="molecule type" value="Genomic_DNA"/>
</dbReference>
<gene>
    <name evidence="3" type="ORF">CDAUBV1_LOCUS5662</name>
</gene>
<keyword evidence="2" id="KW-0812">Transmembrane</keyword>
<keyword evidence="2" id="KW-1133">Transmembrane helix</keyword>
<reference evidence="3" key="1">
    <citation type="submission" date="2024-06" db="EMBL/GenBank/DDBJ databases">
        <authorList>
            <person name="Liu X."/>
            <person name="Lenzi L."/>
            <person name="Haldenby T S."/>
            <person name="Uol C."/>
        </authorList>
    </citation>
    <scope>NUCLEOTIDE SEQUENCE</scope>
</reference>
<keyword evidence="2" id="KW-0472">Membrane</keyword>
<organism evidence="3 4">
    <name type="scientific">Calicophoron daubneyi</name>
    <name type="common">Rumen fluke</name>
    <name type="synonym">Paramphistomum daubneyi</name>
    <dbReference type="NCBI Taxonomy" id="300641"/>
    <lineage>
        <taxon>Eukaryota</taxon>
        <taxon>Metazoa</taxon>
        <taxon>Spiralia</taxon>
        <taxon>Lophotrochozoa</taxon>
        <taxon>Platyhelminthes</taxon>
        <taxon>Trematoda</taxon>
        <taxon>Digenea</taxon>
        <taxon>Plagiorchiida</taxon>
        <taxon>Pronocephalata</taxon>
        <taxon>Paramphistomoidea</taxon>
        <taxon>Paramphistomidae</taxon>
        <taxon>Calicophoron</taxon>
    </lineage>
</organism>
<dbReference type="Proteomes" id="UP001497525">
    <property type="component" value="Unassembled WGS sequence"/>
</dbReference>
<sequence length="203" mass="23428">MGTPESEDEGYVRSKKQWNTYTVSCYENCGNCCCCMFCWPCVMADLYHYTCAMPWWISLLLGVLLLPIHPFILPLVRHRVRRAHRLEGGLVSDFLCLFFCCWPMVTCQLRDEILHLRRERKWELSYADIIPDTPPWIKPCLKLKDLRRRKRRRSTDEDESSDESSQTSDGDAMYEGSGEGSGHETDTDESSDGTSVSKKGDSH</sequence>
<evidence type="ECO:0000256" key="2">
    <source>
        <dbReference type="SAM" id="Phobius"/>
    </source>
</evidence>
<dbReference type="AlphaFoldDB" id="A0AAV2T5U6"/>
<proteinExistence type="predicted"/>
<accession>A0AAV2T5U6</accession>
<feature type="transmembrane region" description="Helical" evidence="2">
    <location>
        <begin position="55"/>
        <end position="76"/>
    </location>
</feature>
<feature type="region of interest" description="Disordered" evidence="1">
    <location>
        <begin position="151"/>
        <end position="203"/>
    </location>
</feature>
<evidence type="ECO:0000256" key="1">
    <source>
        <dbReference type="SAM" id="MobiDB-lite"/>
    </source>
</evidence>
<evidence type="ECO:0000313" key="4">
    <source>
        <dbReference type="Proteomes" id="UP001497525"/>
    </source>
</evidence>